<gene>
    <name evidence="2" type="ORF">UFOVP1035_100</name>
    <name evidence="3" type="ORF">UFOVP1181_59</name>
    <name evidence="1" type="ORF">UFOVP965_104</name>
</gene>
<accession>A0A6J5R522</accession>
<dbReference type="GO" id="GO:0003677">
    <property type="term" value="F:DNA binding"/>
    <property type="evidence" value="ECO:0007669"/>
    <property type="project" value="UniProtKB-KW"/>
</dbReference>
<reference evidence="3" key="1">
    <citation type="submission" date="2020-05" db="EMBL/GenBank/DDBJ databases">
        <authorList>
            <person name="Chiriac C."/>
            <person name="Salcher M."/>
            <person name="Ghai R."/>
            <person name="Kavagutti S V."/>
        </authorList>
    </citation>
    <scope>NUCLEOTIDE SEQUENCE</scope>
</reference>
<sequence>MTDTIGVGGGDTMAHTDLDALKTRLRESRAPKKRTYKKRAVKKLSVATRTELMIKLREAKEFADEAYLERDALTYQAYKTGLTQAELADALAISPSTLHKRLQRMKARLAK</sequence>
<name>A0A6J5R522_9CAUD</name>
<evidence type="ECO:0000313" key="2">
    <source>
        <dbReference type="EMBL" id="CAB4179889.1"/>
    </source>
</evidence>
<dbReference type="InterPro" id="IPR036388">
    <property type="entry name" value="WH-like_DNA-bd_sf"/>
</dbReference>
<dbReference type="EMBL" id="LR796984">
    <property type="protein sequence ID" value="CAB4179889.1"/>
    <property type="molecule type" value="Genomic_DNA"/>
</dbReference>
<proteinExistence type="predicted"/>
<dbReference type="Pfam" id="PF13412">
    <property type="entry name" value="HTH_24"/>
    <property type="match status" value="1"/>
</dbReference>
<dbReference type="EMBL" id="LR796920">
    <property type="protein sequence ID" value="CAB4175030.1"/>
    <property type="molecule type" value="Genomic_DNA"/>
</dbReference>
<organism evidence="3">
    <name type="scientific">uncultured Caudovirales phage</name>
    <dbReference type="NCBI Taxonomy" id="2100421"/>
    <lineage>
        <taxon>Viruses</taxon>
        <taxon>Duplodnaviria</taxon>
        <taxon>Heunggongvirae</taxon>
        <taxon>Uroviricota</taxon>
        <taxon>Caudoviricetes</taxon>
        <taxon>Peduoviridae</taxon>
        <taxon>Maltschvirus</taxon>
        <taxon>Maltschvirus maltsch</taxon>
    </lineage>
</organism>
<evidence type="ECO:0000313" key="1">
    <source>
        <dbReference type="EMBL" id="CAB4175030.1"/>
    </source>
</evidence>
<dbReference type="Gene3D" id="1.10.10.10">
    <property type="entry name" value="Winged helix-like DNA-binding domain superfamily/Winged helix DNA-binding domain"/>
    <property type="match status" value="1"/>
</dbReference>
<evidence type="ECO:0000313" key="3">
    <source>
        <dbReference type="EMBL" id="CAB4188708.1"/>
    </source>
</evidence>
<dbReference type="EMBL" id="LR797127">
    <property type="protein sequence ID" value="CAB4188708.1"/>
    <property type="molecule type" value="Genomic_DNA"/>
</dbReference>
<keyword evidence="3" id="KW-0238">DNA-binding</keyword>
<protein>
    <submittedName>
        <fullName evidence="3">Winged helix-turn-helix DNA-binding</fullName>
    </submittedName>
</protein>